<evidence type="ECO:0000313" key="1">
    <source>
        <dbReference type="EMBL" id="EHH68501.1"/>
    </source>
</evidence>
<evidence type="ECO:0000313" key="2">
    <source>
        <dbReference type="Proteomes" id="UP000004949"/>
    </source>
</evidence>
<dbReference type="STRING" id="1088869.GMO_12710"/>
<dbReference type="GO" id="GO:0006261">
    <property type="term" value="P:DNA-templated DNA replication"/>
    <property type="evidence" value="ECO:0007669"/>
    <property type="project" value="TreeGrafter"/>
</dbReference>
<reference evidence="1 2" key="1">
    <citation type="submission" date="2011-10" db="EMBL/GenBank/DDBJ databases">
        <title>Genome sequence of Gluconobacter morbifer G707, isolated from Drosophila gut.</title>
        <authorList>
            <person name="Lee W.-J."/>
            <person name="Kim E.-K."/>
        </authorList>
    </citation>
    <scope>NUCLEOTIDE SEQUENCE [LARGE SCALE GENOMIC DNA]</scope>
    <source>
        <strain evidence="1 2">G707</strain>
    </source>
</reference>
<protein>
    <submittedName>
        <fullName evidence="1">DNA polymerase III delta prime subunit DnaC</fullName>
    </submittedName>
</protein>
<accession>G6XI61</accession>
<dbReference type="AlphaFoldDB" id="G6XI61"/>
<sequence length="267" mass="28781">MGKATLAFRLARLLLHGEDPESPAGRRITAGTHGDLLEISRAMDEKKGRLRGEITAADVRPVQSFLHHTATEGGWRVVIVDGAEYLNRFAANALLKILEEPPPRAIVLLTTSSPGALLPTIRSRCRPLALSPLSADDMHAVLPDVPEHVLERAHGSPGRAVFLSRDRDGAIAAFVADILKGRMLDAAMMVLIDRIAREADGFALLCDLLGEGLADRARQAARHGNLTQADTAARMCSELDTLKRQTEGFNLDKAQAIRQAVELAAGV</sequence>
<keyword evidence="2" id="KW-1185">Reference proteome</keyword>
<dbReference type="EMBL" id="AGQV01000002">
    <property type="protein sequence ID" value="EHH68501.1"/>
    <property type="molecule type" value="Genomic_DNA"/>
</dbReference>
<name>G6XI61_9PROT</name>
<organism evidence="1 2">
    <name type="scientific">Gluconobacter morbifer G707</name>
    <dbReference type="NCBI Taxonomy" id="1088869"/>
    <lineage>
        <taxon>Bacteria</taxon>
        <taxon>Pseudomonadati</taxon>
        <taxon>Pseudomonadota</taxon>
        <taxon>Alphaproteobacteria</taxon>
        <taxon>Acetobacterales</taxon>
        <taxon>Acetobacteraceae</taxon>
        <taxon>Gluconobacter</taxon>
    </lineage>
</organism>
<dbReference type="InterPro" id="IPR050238">
    <property type="entry name" value="DNA_Rep/Repair_Clamp_Loader"/>
</dbReference>
<dbReference type="eggNOG" id="COG0470">
    <property type="taxonomic scope" value="Bacteria"/>
</dbReference>
<dbReference type="PANTHER" id="PTHR11669:SF8">
    <property type="entry name" value="DNA POLYMERASE III SUBUNIT DELTA"/>
    <property type="match status" value="1"/>
</dbReference>
<comment type="caution">
    <text evidence="1">The sequence shown here is derived from an EMBL/GenBank/DDBJ whole genome shotgun (WGS) entry which is preliminary data.</text>
</comment>
<proteinExistence type="predicted"/>
<dbReference type="SUPFAM" id="SSF52540">
    <property type="entry name" value="P-loop containing nucleoside triphosphate hydrolases"/>
    <property type="match status" value="1"/>
</dbReference>
<dbReference type="Gene3D" id="3.40.50.300">
    <property type="entry name" value="P-loop containing nucleotide triphosphate hydrolases"/>
    <property type="match status" value="1"/>
</dbReference>
<dbReference type="InterPro" id="IPR027417">
    <property type="entry name" value="P-loop_NTPase"/>
</dbReference>
<dbReference type="Proteomes" id="UP000004949">
    <property type="component" value="Unassembled WGS sequence"/>
</dbReference>
<dbReference type="PATRIC" id="fig|1088869.3.peg.1273"/>
<gene>
    <name evidence="1" type="ORF">GMO_12710</name>
</gene>
<dbReference type="Pfam" id="PF13177">
    <property type="entry name" value="DNA_pol3_delta2"/>
    <property type="match status" value="1"/>
</dbReference>
<dbReference type="PANTHER" id="PTHR11669">
    <property type="entry name" value="REPLICATION FACTOR C / DNA POLYMERASE III GAMMA-TAU SUBUNIT"/>
    <property type="match status" value="1"/>
</dbReference>